<evidence type="ECO:0008006" key="10">
    <source>
        <dbReference type="Google" id="ProtNLM"/>
    </source>
</evidence>
<dbReference type="FunFam" id="3.40.50.2300:FF:000110">
    <property type="entry name" value="Argonaute 10"/>
    <property type="match status" value="1"/>
</dbReference>
<proteinExistence type="inferred from homology"/>
<keyword evidence="2" id="KW-0678">Repressor</keyword>
<dbReference type="InterPro" id="IPR014811">
    <property type="entry name" value="ArgoL1"/>
</dbReference>
<dbReference type="SMART" id="SM00949">
    <property type="entry name" value="PAZ"/>
    <property type="match status" value="1"/>
</dbReference>
<comment type="caution">
    <text evidence="8">The sequence shown here is derived from an EMBL/GenBank/DDBJ whole genome shotgun (WGS) entry which is preliminary data.</text>
</comment>
<evidence type="ECO:0000313" key="9">
    <source>
        <dbReference type="Proteomes" id="UP001187192"/>
    </source>
</evidence>
<dbReference type="Pfam" id="PF16486">
    <property type="entry name" value="ArgoN"/>
    <property type="match status" value="1"/>
</dbReference>
<name>A0AA88DQG6_FICCA</name>
<dbReference type="InterPro" id="IPR036085">
    <property type="entry name" value="PAZ_dom_sf"/>
</dbReference>
<dbReference type="SMART" id="SM01163">
    <property type="entry name" value="DUF1785"/>
    <property type="match status" value="1"/>
</dbReference>
<dbReference type="Proteomes" id="UP001187192">
    <property type="component" value="Unassembled WGS sequence"/>
</dbReference>
<feature type="region of interest" description="Disordered" evidence="5">
    <location>
        <begin position="1027"/>
        <end position="1053"/>
    </location>
</feature>
<gene>
    <name evidence="8" type="ORF">TIFTF001_028464</name>
</gene>
<organism evidence="8 9">
    <name type="scientific">Ficus carica</name>
    <name type="common">Common fig</name>
    <dbReference type="NCBI Taxonomy" id="3494"/>
    <lineage>
        <taxon>Eukaryota</taxon>
        <taxon>Viridiplantae</taxon>
        <taxon>Streptophyta</taxon>
        <taxon>Embryophyta</taxon>
        <taxon>Tracheophyta</taxon>
        <taxon>Spermatophyta</taxon>
        <taxon>Magnoliopsida</taxon>
        <taxon>eudicotyledons</taxon>
        <taxon>Gunneridae</taxon>
        <taxon>Pentapetalae</taxon>
        <taxon>rosids</taxon>
        <taxon>fabids</taxon>
        <taxon>Rosales</taxon>
        <taxon>Moraceae</taxon>
        <taxon>Ficeae</taxon>
        <taxon>Ficus</taxon>
    </lineage>
</organism>
<evidence type="ECO:0000313" key="8">
    <source>
        <dbReference type="EMBL" id="GMN59395.1"/>
    </source>
</evidence>
<dbReference type="CDD" id="cd04657">
    <property type="entry name" value="Piwi_ago-like"/>
    <property type="match status" value="1"/>
</dbReference>
<dbReference type="Pfam" id="PF16487">
    <property type="entry name" value="ArgoMid"/>
    <property type="match status" value="1"/>
</dbReference>
<feature type="compositionally biased region" description="Gly residues" evidence="5">
    <location>
        <begin position="49"/>
        <end position="84"/>
    </location>
</feature>
<protein>
    <recommendedName>
        <fullName evidence="10">Argonaute 1</fullName>
    </recommendedName>
</protein>
<dbReference type="Gene3D" id="2.170.260.10">
    <property type="entry name" value="paz domain"/>
    <property type="match status" value="1"/>
</dbReference>
<dbReference type="Pfam" id="PF08699">
    <property type="entry name" value="ArgoL1"/>
    <property type="match status" value="1"/>
</dbReference>
<dbReference type="PROSITE" id="PS50822">
    <property type="entry name" value="PIWI"/>
    <property type="match status" value="1"/>
</dbReference>
<dbReference type="InterPro" id="IPR032472">
    <property type="entry name" value="ArgoL2"/>
</dbReference>
<evidence type="ECO:0000259" key="6">
    <source>
        <dbReference type="PROSITE" id="PS50821"/>
    </source>
</evidence>
<dbReference type="PROSITE" id="PS50821">
    <property type="entry name" value="PAZ"/>
    <property type="match status" value="1"/>
</dbReference>
<feature type="compositionally biased region" description="Low complexity" evidence="5">
    <location>
        <begin position="85"/>
        <end position="104"/>
    </location>
</feature>
<dbReference type="GO" id="GO:0003723">
    <property type="term" value="F:RNA binding"/>
    <property type="evidence" value="ECO:0007669"/>
    <property type="project" value="InterPro"/>
</dbReference>
<evidence type="ECO:0000256" key="5">
    <source>
        <dbReference type="SAM" id="MobiDB-lite"/>
    </source>
</evidence>
<dbReference type="FunFam" id="2.170.260.10:FF:000001">
    <property type="entry name" value="Protein argonaute-2"/>
    <property type="match status" value="1"/>
</dbReference>
<dbReference type="Gene3D" id="3.30.420.10">
    <property type="entry name" value="Ribonuclease H-like superfamily/Ribonuclease H"/>
    <property type="match status" value="1"/>
</dbReference>
<dbReference type="InterPro" id="IPR045246">
    <property type="entry name" value="Piwi_ago-like"/>
</dbReference>
<dbReference type="Pfam" id="PF02170">
    <property type="entry name" value="PAZ"/>
    <property type="match status" value="1"/>
</dbReference>
<feature type="compositionally biased region" description="Gly residues" evidence="5">
    <location>
        <begin position="25"/>
        <end position="34"/>
    </location>
</feature>
<dbReference type="Pfam" id="PF16488">
    <property type="entry name" value="ArgoL2"/>
    <property type="match status" value="1"/>
</dbReference>
<dbReference type="InterPro" id="IPR012337">
    <property type="entry name" value="RNaseH-like_sf"/>
</dbReference>
<dbReference type="Gene3D" id="3.40.50.2300">
    <property type="match status" value="1"/>
</dbReference>
<keyword evidence="9" id="KW-1185">Reference proteome</keyword>
<evidence type="ECO:0000256" key="4">
    <source>
        <dbReference type="ARBA" id="ARBA00023274"/>
    </source>
</evidence>
<feature type="compositionally biased region" description="Low complexity" evidence="5">
    <location>
        <begin position="162"/>
        <end position="183"/>
    </location>
</feature>
<dbReference type="InterPro" id="IPR003100">
    <property type="entry name" value="PAZ_dom"/>
</dbReference>
<feature type="domain" description="Piwi" evidence="7">
    <location>
        <begin position="712"/>
        <end position="1024"/>
    </location>
</feature>
<evidence type="ECO:0000256" key="1">
    <source>
        <dbReference type="ARBA" id="ARBA00008201"/>
    </source>
</evidence>
<dbReference type="GO" id="GO:0031047">
    <property type="term" value="P:regulatory ncRNA-mediated gene silencing"/>
    <property type="evidence" value="ECO:0007669"/>
    <property type="project" value="UniProtKB-KW"/>
</dbReference>
<keyword evidence="4" id="KW-0687">Ribonucleoprotein</keyword>
<evidence type="ECO:0000256" key="3">
    <source>
        <dbReference type="ARBA" id="ARBA00023158"/>
    </source>
</evidence>
<dbReference type="Pfam" id="PF12764">
    <property type="entry name" value="Gly-rich_Ago1"/>
    <property type="match status" value="1"/>
</dbReference>
<dbReference type="Pfam" id="PF02171">
    <property type="entry name" value="Piwi"/>
    <property type="match status" value="1"/>
</dbReference>
<dbReference type="SUPFAM" id="SSF53098">
    <property type="entry name" value="Ribonuclease H-like"/>
    <property type="match status" value="1"/>
</dbReference>
<dbReference type="InterPro" id="IPR032473">
    <property type="entry name" value="Argonaute_Mid_dom"/>
</dbReference>
<accession>A0AA88DQG6</accession>
<comment type="similarity">
    <text evidence="1">Belongs to the argonaute family. Ago subfamily.</text>
</comment>
<feature type="region of interest" description="Disordered" evidence="5">
    <location>
        <begin position="1"/>
        <end position="216"/>
    </location>
</feature>
<dbReference type="SMART" id="SM00950">
    <property type="entry name" value="Piwi"/>
    <property type="match status" value="1"/>
</dbReference>
<feature type="compositionally biased region" description="Gly residues" evidence="5">
    <location>
        <begin position="105"/>
        <end position="139"/>
    </location>
</feature>
<dbReference type="GO" id="GO:0051607">
    <property type="term" value="P:defense response to virus"/>
    <property type="evidence" value="ECO:0007669"/>
    <property type="project" value="UniProtKB-ARBA"/>
</dbReference>
<feature type="compositionally biased region" description="Low complexity" evidence="5">
    <location>
        <begin position="9"/>
        <end position="24"/>
    </location>
</feature>
<evidence type="ECO:0000259" key="7">
    <source>
        <dbReference type="PROSITE" id="PS50822"/>
    </source>
</evidence>
<sequence length="1077" mass="118054">MVRKRRTDQPQQQGESSEPQEASAGGAGTGGGRGSQRPTERGTQPQQGAGSGGYQGGGRGWGPQGGRGGGYGGSGGAGAGGSRGRGPPQQQQQQYGGPPEYQQGRGRGGPPQQGGGRGGGYGGGGRGAGGVGGGRGGVPVGPARPQVPELHQATPVPHQAGVSQPLPSEASSSSGPPESSQVAQHFEQIGLESEGATSQAIQPAPPSSKSMRFPLRPGKGSTGVRCIVKANHFFAELPDKDLHQYDVTITPEVTSRGVNRAVMGQLVKLYKESHLGKRLPAYDGRKSLYTAGPLPFISKEFKITLIDEDDGSGGQRREREFRVVIKLAARADLHHLGLFLQGRQADAPQEALQVLDIVLRELPTTRYCPVGRSFYSPDLGRRQPLGEGLESWRGFYQSIRPTQMGLSLNIVTVCYDPDMSSTAFIEPLPVIDFVTQLLNRDVSSRPLSDADRVKIKKALRGVKVEVTHRGTMRRKYRISGLTSQTTGELTFPVDDRGTMKSVVEYFYETYGFVIQHTQWPCLQVGNQQRPNYLPMEGQRYSKRLNERQITALLKVTCQRPQERERDIMQTVHHNAYRDDPYAKEFGIKISERLAQVEARILPAPWLKYHDTGREKDCLPQVGQWNMMNKKMVNGGTVNNWMCINFSRNVQESVARGFCYELAQMCHISGMAFNPEPVLPPVNGRPDQVEKVLKTRYHDAVTKLKPQGKELDLLIVILPDNNGSLYGDLKRICETDLGLVSQCCLTKHVFRMSKQYLANVALKINVKVGGRNTVLVDALSRRIPLVSDRPTIIFGADVTHPHPGEDSSPSIAAVVASQDWPEVTKYAGLVCAQAHRQELIQDLFKTWQDPAKGQMSGGMIKDGVSEGQFYQVLLYELDAIRRACASLEPNYQPPVTFVVVQKRHHTRLFANNHSDRNAVDRSGNILPGTVVDSKICHPTEFDFYLCSHAGIQARYIMYGSTFKQGTSRPAHYHVLWDENKFTADGLQSLTNNLCYTYARCTRSVSIVPPAYYAHLAAFRARFYMEPETSDSGSMTSGAAAGRGGMGPGARTMRAPGANAAVRPLPALKDNVKRVMFYC</sequence>
<dbReference type="EMBL" id="BTGU01000086">
    <property type="protein sequence ID" value="GMN59395.1"/>
    <property type="molecule type" value="Genomic_DNA"/>
</dbReference>
<evidence type="ECO:0000256" key="2">
    <source>
        <dbReference type="ARBA" id="ARBA00022491"/>
    </source>
</evidence>
<dbReference type="InterPro" id="IPR003165">
    <property type="entry name" value="Piwi"/>
</dbReference>
<dbReference type="SUPFAM" id="SSF101690">
    <property type="entry name" value="PAZ domain"/>
    <property type="match status" value="1"/>
</dbReference>
<keyword evidence="3" id="KW-0943">RNA-mediated gene silencing</keyword>
<dbReference type="InterPro" id="IPR024357">
    <property type="entry name" value="Argonaut_Gly-rich"/>
</dbReference>
<feature type="domain" description="PAZ" evidence="6">
    <location>
        <begin position="429"/>
        <end position="542"/>
    </location>
</feature>
<dbReference type="CDD" id="cd02846">
    <property type="entry name" value="PAZ_argonaute_like"/>
    <property type="match status" value="1"/>
</dbReference>
<dbReference type="InterPro" id="IPR036397">
    <property type="entry name" value="RNaseH_sf"/>
</dbReference>
<dbReference type="GO" id="GO:1990904">
    <property type="term" value="C:ribonucleoprotein complex"/>
    <property type="evidence" value="ECO:0007669"/>
    <property type="project" value="UniProtKB-KW"/>
</dbReference>
<dbReference type="PANTHER" id="PTHR22891">
    <property type="entry name" value="EUKARYOTIC TRANSLATION INITIATION FACTOR 2C"/>
    <property type="match status" value="1"/>
</dbReference>
<dbReference type="AlphaFoldDB" id="A0AA88DQG6"/>
<reference evidence="8" key="1">
    <citation type="submission" date="2023-07" db="EMBL/GenBank/DDBJ databases">
        <title>draft genome sequence of fig (Ficus carica).</title>
        <authorList>
            <person name="Takahashi T."/>
            <person name="Nishimura K."/>
        </authorList>
    </citation>
    <scope>NUCLEOTIDE SEQUENCE</scope>
</reference>
<dbReference type="InterPro" id="IPR032474">
    <property type="entry name" value="Argonaute_N"/>
</dbReference>